<dbReference type="Proteomes" id="UP000176741">
    <property type="component" value="Unassembled WGS sequence"/>
</dbReference>
<protein>
    <recommendedName>
        <fullName evidence="8">Thymidylate kinase</fullName>
        <ecNumber evidence="8">2.7.4.9</ecNumber>
    </recommendedName>
    <alternativeName>
        <fullName evidence="8">dTMP kinase</fullName>
    </alternativeName>
</protein>
<keyword evidence="3 8" id="KW-0545">Nucleotide biosynthesis</keyword>
<evidence type="ECO:0000256" key="2">
    <source>
        <dbReference type="ARBA" id="ARBA00022679"/>
    </source>
</evidence>
<dbReference type="PANTHER" id="PTHR10344">
    <property type="entry name" value="THYMIDYLATE KINASE"/>
    <property type="match status" value="1"/>
</dbReference>
<dbReference type="InterPro" id="IPR027417">
    <property type="entry name" value="P-loop_NTPase"/>
</dbReference>
<name>A0A1F7XW74_9BACT</name>
<dbReference type="GO" id="GO:0006235">
    <property type="term" value="P:dTTP biosynthetic process"/>
    <property type="evidence" value="ECO:0007669"/>
    <property type="project" value="UniProtKB-UniRule"/>
</dbReference>
<organism evidence="10 11">
    <name type="scientific">Candidatus Woesebacteria bacterium RIFCSPHIGHO2_01_FULL_38_26b</name>
    <dbReference type="NCBI Taxonomy" id="1802491"/>
    <lineage>
        <taxon>Bacteria</taxon>
        <taxon>Candidatus Woeseibacteriota</taxon>
    </lineage>
</organism>
<comment type="caution">
    <text evidence="8">Lacks conserved residue(s) required for the propagation of feature annotation.</text>
</comment>
<gene>
    <name evidence="8" type="primary">tmk</name>
    <name evidence="10" type="ORF">A2771_00200</name>
</gene>
<dbReference type="EC" id="2.7.4.9" evidence="8"/>
<dbReference type="Pfam" id="PF02223">
    <property type="entry name" value="Thymidylate_kin"/>
    <property type="match status" value="1"/>
</dbReference>
<evidence type="ECO:0000313" key="10">
    <source>
        <dbReference type="EMBL" id="OGM19210.1"/>
    </source>
</evidence>
<evidence type="ECO:0000256" key="8">
    <source>
        <dbReference type="HAMAP-Rule" id="MF_00165"/>
    </source>
</evidence>
<dbReference type="GO" id="GO:0005737">
    <property type="term" value="C:cytoplasm"/>
    <property type="evidence" value="ECO:0007669"/>
    <property type="project" value="TreeGrafter"/>
</dbReference>
<evidence type="ECO:0000256" key="1">
    <source>
        <dbReference type="ARBA" id="ARBA00009776"/>
    </source>
</evidence>
<evidence type="ECO:0000256" key="5">
    <source>
        <dbReference type="ARBA" id="ARBA00022777"/>
    </source>
</evidence>
<evidence type="ECO:0000256" key="6">
    <source>
        <dbReference type="ARBA" id="ARBA00022840"/>
    </source>
</evidence>
<comment type="caution">
    <text evidence="10">The sequence shown here is derived from an EMBL/GenBank/DDBJ whole genome shotgun (WGS) entry which is preliminary data.</text>
</comment>
<evidence type="ECO:0000259" key="9">
    <source>
        <dbReference type="Pfam" id="PF02223"/>
    </source>
</evidence>
<dbReference type="GO" id="GO:0004798">
    <property type="term" value="F:dTMP kinase activity"/>
    <property type="evidence" value="ECO:0007669"/>
    <property type="project" value="UniProtKB-UniRule"/>
</dbReference>
<proteinExistence type="inferred from homology"/>
<dbReference type="NCBIfam" id="TIGR00041">
    <property type="entry name" value="DTMP_kinase"/>
    <property type="match status" value="1"/>
</dbReference>
<comment type="similarity">
    <text evidence="1 8">Belongs to the thymidylate kinase family.</text>
</comment>
<keyword evidence="2 8" id="KW-0808">Transferase</keyword>
<dbReference type="InterPro" id="IPR039430">
    <property type="entry name" value="Thymidylate_kin-like_dom"/>
</dbReference>
<feature type="domain" description="Thymidylate kinase-like" evidence="9">
    <location>
        <begin position="10"/>
        <end position="197"/>
    </location>
</feature>
<dbReference type="SUPFAM" id="SSF52540">
    <property type="entry name" value="P-loop containing nucleoside triphosphate hydrolases"/>
    <property type="match status" value="1"/>
</dbReference>
<dbReference type="HAMAP" id="MF_00165">
    <property type="entry name" value="Thymidylate_kinase"/>
    <property type="match status" value="1"/>
</dbReference>
<sequence>MTERGKLFVFEGGLGAGKSTQIRMIAPKLGESWNFYREPGSTLFGEMIRDAVQNNYGFEVHPYGALFAYSAARANLVRGVIIPNLNKGNNIGLDRYWYSTYAYQGAEGVSKPIICLLSYIATAGLKPDFVIHYDLLPEIGIQRKNKEYVSDRDRYDTTFGLEFHTEVRKNYYELKKLYSRRWNIIDASGSPEEIHDKTIDLFKAKGIL</sequence>
<dbReference type="InterPro" id="IPR018094">
    <property type="entry name" value="Thymidylate_kinase"/>
</dbReference>
<dbReference type="PANTHER" id="PTHR10344:SF4">
    <property type="entry name" value="UMP-CMP KINASE 2, MITOCHONDRIAL"/>
    <property type="match status" value="1"/>
</dbReference>
<comment type="catalytic activity">
    <reaction evidence="7 8">
        <text>dTMP + ATP = dTDP + ADP</text>
        <dbReference type="Rhea" id="RHEA:13517"/>
        <dbReference type="ChEBI" id="CHEBI:30616"/>
        <dbReference type="ChEBI" id="CHEBI:58369"/>
        <dbReference type="ChEBI" id="CHEBI:63528"/>
        <dbReference type="ChEBI" id="CHEBI:456216"/>
        <dbReference type="EC" id="2.7.4.9"/>
    </reaction>
</comment>
<dbReference type="AlphaFoldDB" id="A0A1F7XW74"/>
<accession>A0A1F7XW74</accession>
<evidence type="ECO:0000256" key="7">
    <source>
        <dbReference type="ARBA" id="ARBA00048743"/>
    </source>
</evidence>
<evidence type="ECO:0000313" key="11">
    <source>
        <dbReference type="Proteomes" id="UP000176741"/>
    </source>
</evidence>
<dbReference type="Gene3D" id="3.40.50.300">
    <property type="entry name" value="P-loop containing nucleotide triphosphate hydrolases"/>
    <property type="match status" value="1"/>
</dbReference>
<dbReference type="CDD" id="cd01672">
    <property type="entry name" value="TMPK"/>
    <property type="match status" value="1"/>
</dbReference>
<keyword evidence="6 8" id="KW-0067">ATP-binding</keyword>
<keyword evidence="5 8" id="KW-0418">Kinase</keyword>
<comment type="function">
    <text evidence="8">Phosphorylation of dTMP to form dTDP in both de novo and salvage pathways of dTTP synthesis.</text>
</comment>
<dbReference type="GO" id="GO:0005524">
    <property type="term" value="F:ATP binding"/>
    <property type="evidence" value="ECO:0007669"/>
    <property type="project" value="UniProtKB-UniRule"/>
</dbReference>
<evidence type="ECO:0000256" key="3">
    <source>
        <dbReference type="ARBA" id="ARBA00022727"/>
    </source>
</evidence>
<dbReference type="GO" id="GO:0006233">
    <property type="term" value="P:dTDP biosynthetic process"/>
    <property type="evidence" value="ECO:0007669"/>
    <property type="project" value="InterPro"/>
</dbReference>
<reference evidence="10 11" key="1">
    <citation type="journal article" date="2016" name="Nat. Commun.">
        <title>Thousands of microbial genomes shed light on interconnected biogeochemical processes in an aquifer system.</title>
        <authorList>
            <person name="Anantharaman K."/>
            <person name="Brown C.T."/>
            <person name="Hug L.A."/>
            <person name="Sharon I."/>
            <person name="Castelle C.J."/>
            <person name="Probst A.J."/>
            <person name="Thomas B.C."/>
            <person name="Singh A."/>
            <person name="Wilkins M.J."/>
            <person name="Karaoz U."/>
            <person name="Brodie E.L."/>
            <person name="Williams K.H."/>
            <person name="Hubbard S.S."/>
            <person name="Banfield J.F."/>
        </authorList>
    </citation>
    <scope>NUCLEOTIDE SEQUENCE [LARGE SCALE GENOMIC DNA]</scope>
</reference>
<dbReference type="EMBL" id="MGGD01000078">
    <property type="protein sequence ID" value="OGM19210.1"/>
    <property type="molecule type" value="Genomic_DNA"/>
</dbReference>
<evidence type="ECO:0000256" key="4">
    <source>
        <dbReference type="ARBA" id="ARBA00022741"/>
    </source>
</evidence>
<keyword evidence="4 8" id="KW-0547">Nucleotide-binding</keyword>
<dbReference type="GO" id="GO:0006227">
    <property type="term" value="P:dUDP biosynthetic process"/>
    <property type="evidence" value="ECO:0007669"/>
    <property type="project" value="TreeGrafter"/>
</dbReference>